<sequence length="507" mass="55530">MIKPEEISSVIKDEIQRYKKELNVTEVGTVVQIGDNVARIYGLSNAMAGELIEFSSGVQGMVLNLEEETVSAVVMGSDVEIKEGDTAKLTGKIVEVPVGECMLGRVVNALGQPIDGKGPIKAETFNPIENRAPGVVDRMPVKEPLQTGIKAIDAMTPIGRGQRELIISDRQLGKTAIAIDTILNQKGKDMYCIYVAIGQKQSTVAHVVSILEKHGCMEFVTIVLATASDPASLQYISPYTGCAIGEYFRDKGKHALVVYDDLSKHATAYRQMSLLLRRPPGREAYPGDIFYLHSRLLERAAKLSLEKGGGSLTALPIIETQAGDVSAYIPTNVISITDGQIYLDSESFYAGIKPAINVGLSVSRVGSSAQLKAMKQVAGTLRLGLAQYREMAAFAQFASDLDAATQHTLNRGKRMIEILKQGQYVPMPVEKQVLILYAGVNSYLDDVPVADCQSFEEEFLKFMEQKHPAVEKQIAEQKEITSVIDANLKACIQEFKEHVFTEKKEKR</sequence>
<evidence type="ECO:0000256" key="11">
    <source>
        <dbReference type="HAMAP-Rule" id="MF_01346"/>
    </source>
</evidence>
<keyword evidence="5 11" id="KW-0067">ATP-binding</keyword>
<name>A0A2H0A907_9BACT</name>
<dbReference type="Gene3D" id="3.40.50.300">
    <property type="entry name" value="P-loop containing nucleotide triphosphate hydrolases"/>
    <property type="match status" value="1"/>
</dbReference>
<keyword evidence="11" id="KW-1003">Cell membrane</keyword>
<dbReference type="GO" id="GO:0005524">
    <property type="term" value="F:ATP binding"/>
    <property type="evidence" value="ECO:0007669"/>
    <property type="project" value="UniProtKB-UniRule"/>
</dbReference>
<dbReference type="PIRSF" id="PIRSF039088">
    <property type="entry name" value="F_ATPase_subunit_alpha"/>
    <property type="match status" value="1"/>
</dbReference>
<dbReference type="Pfam" id="PF00306">
    <property type="entry name" value="ATP-synt_ab_C"/>
    <property type="match status" value="1"/>
</dbReference>
<evidence type="ECO:0000259" key="12">
    <source>
        <dbReference type="Pfam" id="PF00006"/>
    </source>
</evidence>
<comment type="function">
    <text evidence="11">Produces ATP from ADP in the presence of a proton gradient across the membrane. The alpha chain is a regulatory subunit.</text>
</comment>
<evidence type="ECO:0000256" key="5">
    <source>
        <dbReference type="ARBA" id="ARBA00022840"/>
    </source>
</evidence>
<evidence type="ECO:0000259" key="13">
    <source>
        <dbReference type="Pfam" id="PF00306"/>
    </source>
</evidence>
<dbReference type="InterPro" id="IPR005294">
    <property type="entry name" value="ATP_synth_F1_asu"/>
</dbReference>
<evidence type="ECO:0000256" key="2">
    <source>
        <dbReference type="ARBA" id="ARBA00008936"/>
    </source>
</evidence>
<dbReference type="Gene3D" id="2.40.30.20">
    <property type="match status" value="1"/>
</dbReference>
<evidence type="ECO:0000256" key="8">
    <source>
        <dbReference type="ARBA" id="ARBA00023136"/>
    </source>
</evidence>
<dbReference type="NCBIfam" id="NF009884">
    <property type="entry name" value="PRK13343.1"/>
    <property type="match status" value="1"/>
</dbReference>
<dbReference type="Proteomes" id="UP000231067">
    <property type="component" value="Unassembled WGS sequence"/>
</dbReference>
<organism evidence="15 16">
    <name type="scientific">Candidatus Desantisbacteria bacterium CG23_combo_of_CG06-09_8_20_14_all_40_23</name>
    <dbReference type="NCBI Taxonomy" id="1974550"/>
    <lineage>
        <taxon>Bacteria</taxon>
        <taxon>Candidatus Desantisiibacteriota</taxon>
    </lineage>
</organism>
<feature type="domain" description="ATP synthase alpha subunit C-terminal" evidence="13">
    <location>
        <begin position="370"/>
        <end position="495"/>
    </location>
</feature>
<evidence type="ECO:0000313" key="15">
    <source>
        <dbReference type="EMBL" id="PIP40978.1"/>
    </source>
</evidence>
<keyword evidence="10 11" id="KW-0066">ATP synthesis</keyword>
<dbReference type="FunFam" id="2.40.30.20:FF:000001">
    <property type="entry name" value="ATP synthase subunit alpha"/>
    <property type="match status" value="1"/>
</dbReference>
<comment type="catalytic activity">
    <reaction evidence="11">
        <text>ATP + H2O + 4 H(+)(in) = ADP + phosphate + 5 H(+)(out)</text>
        <dbReference type="Rhea" id="RHEA:57720"/>
        <dbReference type="ChEBI" id="CHEBI:15377"/>
        <dbReference type="ChEBI" id="CHEBI:15378"/>
        <dbReference type="ChEBI" id="CHEBI:30616"/>
        <dbReference type="ChEBI" id="CHEBI:43474"/>
        <dbReference type="ChEBI" id="CHEBI:456216"/>
        <dbReference type="EC" id="7.1.2.2"/>
    </reaction>
</comment>
<dbReference type="Pfam" id="PF02874">
    <property type="entry name" value="ATP-synt_ab_N"/>
    <property type="match status" value="1"/>
</dbReference>
<evidence type="ECO:0000256" key="3">
    <source>
        <dbReference type="ARBA" id="ARBA00022448"/>
    </source>
</evidence>
<dbReference type="InterPro" id="IPR004100">
    <property type="entry name" value="ATPase_F1/V1/A1_a/bsu_N"/>
</dbReference>
<dbReference type="SUPFAM" id="SSF47917">
    <property type="entry name" value="C-terminal domain of alpha and beta subunits of F1 ATP synthase"/>
    <property type="match status" value="1"/>
</dbReference>
<comment type="caution">
    <text evidence="11">Lacks conserved residue(s) required for the propagation of feature annotation.</text>
</comment>
<protein>
    <recommendedName>
        <fullName evidence="11">ATP synthase subunit alpha</fullName>
        <ecNumber evidence="11">7.1.2.2</ecNumber>
    </recommendedName>
    <alternativeName>
        <fullName evidence="11">ATP synthase F1 sector subunit alpha</fullName>
    </alternativeName>
    <alternativeName>
        <fullName evidence="11">F-ATPase subunit alpha</fullName>
    </alternativeName>
</protein>
<evidence type="ECO:0000256" key="1">
    <source>
        <dbReference type="ARBA" id="ARBA00004170"/>
    </source>
</evidence>
<evidence type="ECO:0000313" key="16">
    <source>
        <dbReference type="Proteomes" id="UP000231067"/>
    </source>
</evidence>
<feature type="site" description="Required for activity" evidence="11">
    <location>
        <position position="361"/>
    </location>
</feature>
<dbReference type="FunFam" id="1.20.150.20:FF:000001">
    <property type="entry name" value="ATP synthase subunit alpha"/>
    <property type="match status" value="1"/>
</dbReference>
<comment type="caution">
    <text evidence="15">The sequence shown here is derived from an EMBL/GenBank/DDBJ whole genome shotgun (WGS) entry which is preliminary data.</text>
</comment>
<comment type="subcellular location">
    <subcellularLocation>
        <location evidence="11">Cell membrane</location>
        <topology evidence="11">Peripheral membrane protein</topology>
    </subcellularLocation>
    <subcellularLocation>
        <location evidence="1">Membrane</location>
        <topology evidence="1">Peripheral membrane protein</topology>
    </subcellularLocation>
</comment>
<evidence type="ECO:0000256" key="10">
    <source>
        <dbReference type="ARBA" id="ARBA00023310"/>
    </source>
</evidence>
<evidence type="ECO:0000256" key="6">
    <source>
        <dbReference type="ARBA" id="ARBA00022967"/>
    </source>
</evidence>
<dbReference type="CDD" id="cd18116">
    <property type="entry name" value="ATP-synt_F1_alpha_N"/>
    <property type="match status" value="1"/>
</dbReference>
<evidence type="ECO:0000256" key="9">
    <source>
        <dbReference type="ARBA" id="ARBA00023196"/>
    </source>
</evidence>
<proteinExistence type="inferred from homology"/>
<dbReference type="SUPFAM" id="SSF52540">
    <property type="entry name" value="P-loop containing nucleoside triphosphate hydrolases"/>
    <property type="match status" value="1"/>
</dbReference>
<dbReference type="CDD" id="cd18113">
    <property type="entry name" value="ATP-synt_F1_alpha_C"/>
    <property type="match status" value="1"/>
</dbReference>
<reference evidence="15 16" key="1">
    <citation type="submission" date="2017-09" db="EMBL/GenBank/DDBJ databases">
        <title>Depth-based differentiation of microbial function through sediment-hosted aquifers and enrichment of novel symbionts in the deep terrestrial subsurface.</title>
        <authorList>
            <person name="Probst A.J."/>
            <person name="Ladd B."/>
            <person name="Jarett J.K."/>
            <person name="Geller-Mcgrath D.E."/>
            <person name="Sieber C.M."/>
            <person name="Emerson J.B."/>
            <person name="Anantharaman K."/>
            <person name="Thomas B.C."/>
            <person name="Malmstrom R."/>
            <person name="Stieglmeier M."/>
            <person name="Klingl A."/>
            <person name="Woyke T."/>
            <person name="Ryan C.M."/>
            <person name="Banfield J.F."/>
        </authorList>
    </citation>
    <scope>NUCLEOTIDE SEQUENCE [LARGE SCALE GENOMIC DNA]</scope>
    <source>
        <strain evidence="15">CG23_combo_of_CG06-09_8_20_14_all_40_23</strain>
    </source>
</reference>
<dbReference type="InterPro" id="IPR027417">
    <property type="entry name" value="P-loop_NTPase"/>
</dbReference>
<dbReference type="GO" id="GO:0045259">
    <property type="term" value="C:proton-transporting ATP synthase complex"/>
    <property type="evidence" value="ECO:0007669"/>
    <property type="project" value="UniProtKB-KW"/>
</dbReference>
<dbReference type="EC" id="7.1.2.2" evidence="11"/>
<keyword evidence="8 11" id="KW-0472">Membrane</keyword>
<evidence type="ECO:0000256" key="7">
    <source>
        <dbReference type="ARBA" id="ARBA00023065"/>
    </source>
</evidence>
<dbReference type="NCBIfam" id="TIGR00962">
    <property type="entry name" value="atpA"/>
    <property type="match status" value="1"/>
</dbReference>
<dbReference type="InterPro" id="IPR038376">
    <property type="entry name" value="ATP_synth_asu_C_sf"/>
</dbReference>
<evidence type="ECO:0000256" key="4">
    <source>
        <dbReference type="ARBA" id="ARBA00022741"/>
    </source>
</evidence>
<dbReference type="HAMAP" id="MF_01346">
    <property type="entry name" value="ATP_synth_alpha_bact"/>
    <property type="match status" value="1"/>
</dbReference>
<feature type="domain" description="ATPase F1/V1/A1 complex alpha/beta subunit N-terminal" evidence="14">
    <location>
        <begin position="25"/>
        <end position="91"/>
    </location>
</feature>
<dbReference type="GO" id="GO:0046933">
    <property type="term" value="F:proton-transporting ATP synthase activity, rotational mechanism"/>
    <property type="evidence" value="ECO:0007669"/>
    <property type="project" value="UniProtKB-UniRule"/>
</dbReference>
<keyword evidence="9 11" id="KW-0139">CF(1)</keyword>
<dbReference type="GO" id="GO:0005886">
    <property type="term" value="C:plasma membrane"/>
    <property type="evidence" value="ECO:0007669"/>
    <property type="project" value="UniProtKB-SubCell"/>
</dbReference>
<feature type="domain" description="ATPase F1/V1/A1 complex alpha/beta subunit nucleotide-binding" evidence="12">
    <location>
        <begin position="148"/>
        <end position="363"/>
    </location>
</feature>
<dbReference type="Pfam" id="PF00006">
    <property type="entry name" value="ATP-synt_ab"/>
    <property type="match status" value="1"/>
</dbReference>
<dbReference type="InterPro" id="IPR033732">
    <property type="entry name" value="ATP_synth_F1_a_nt-bd_dom"/>
</dbReference>
<dbReference type="InterPro" id="IPR000194">
    <property type="entry name" value="ATPase_F1/V1/A1_a/bsu_nucl-bd"/>
</dbReference>
<dbReference type="GO" id="GO:0043531">
    <property type="term" value="F:ADP binding"/>
    <property type="evidence" value="ECO:0007669"/>
    <property type="project" value="TreeGrafter"/>
</dbReference>
<dbReference type="PROSITE" id="PS00152">
    <property type="entry name" value="ATPASE_ALPHA_BETA"/>
    <property type="match status" value="1"/>
</dbReference>
<dbReference type="InterPro" id="IPR000793">
    <property type="entry name" value="ATP_synth_asu_C"/>
</dbReference>
<comment type="similarity">
    <text evidence="2 11">Belongs to the ATPase alpha/beta chains family.</text>
</comment>
<dbReference type="FunFam" id="3.40.50.300:FF:000002">
    <property type="entry name" value="ATP synthase subunit alpha"/>
    <property type="match status" value="1"/>
</dbReference>
<accession>A0A2H0A907</accession>
<dbReference type="CDD" id="cd01132">
    <property type="entry name" value="F1-ATPase_alpha_CD"/>
    <property type="match status" value="1"/>
</dbReference>
<dbReference type="InterPro" id="IPR023366">
    <property type="entry name" value="ATP_synth_asu-like_sf"/>
</dbReference>
<dbReference type="AlphaFoldDB" id="A0A2H0A907"/>
<keyword evidence="11" id="KW-0375">Hydrogen ion transport</keyword>
<keyword evidence="6 11" id="KW-1278">Translocase</keyword>
<dbReference type="SUPFAM" id="SSF50615">
    <property type="entry name" value="N-terminal domain of alpha and beta subunits of F1 ATP synthase"/>
    <property type="match status" value="1"/>
</dbReference>
<dbReference type="EMBL" id="PCSH01000088">
    <property type="protein sequence ID" value="PIP40978.1"/>
    <property type="molecule type" value="Genomic_DNA"/>
</dbReference>
<dbReference type="PANTHER" id="PTHR48082:SF2">
    <property type="entry name" value="ATP SYNTHASE SUBUNIT ALPHA, MITOCHONDRIAL"/>
    <property type="match status" value="1"/>
</dbReference>
<dbReference type="Gene3D" id="1.20.150.20">
    <property type="entry name" value="ATP synthase alpha/beta chain, C-terminal domain"/>
    <property type="match status" value="1"/>
</dbReference>
<evidence type="ECO:0000259" key="14">
    <source>
        <dbReference type="Pfam" id="PF02874"/>
    </source>
</evidence>
<dbReference type="InterPro" id="IPR020003">
    <property type="entry name" value="ATPase_a/bsu_AS"/>
</dbReference>
<keyword evidence="7 11" id="KW-0406">Ion transport</keyword>
<dbReference type="InterPro" id="IPR036121">
    <property type="entry name" value="ATPase_F1/V1/A1_a/bsu_N_sf"/>
</dbReference>
<keyword evidence="3 11" id="KW-0813">Transport</keyword>
<dbReference type="PANTHER" id="PTHR48082">
    <property type="entry name" value="ATP SYNTHASE SUBUNIT ALPHA, MITOCHONDRIAL"/>
    <property type="match status" value="1"/>
</dbReference>
<gene>
    <name evidence="11" type="primary">atpA</name>
    <name evidence="15" type="ORF">COX18_04905</name>
</gene>
<keyword evidence="4 11" id="KW-0547">Nucleotide-binding</keyword>